<dbReference type="Gene3D" id="3.40.50.300">
    <property type="entry name" value="P-loop containing nucleotide triphosphate hydrolases"/>
    <property type="match status" value="1"/>
</dbReference>
<dbReference type="AlphaFoldDB" id="A0A158QTV4"/>
<dbReference type="OrthoDB" id="2801544at2759"/>
<evidence type="ECO:0000313" key="4">
    <source>
        <dbReference type="Proteomes" id="UP000267029"/>
    </source>
</evidence>
<dbReference type="SUPFAM" id="SSF52540">
    <property type="entry name" value="P-loop containing nucleoside triphosphate hydrolases"/>
    <property type="match status" value="1"/>
</dbReference>
<protein>
    <submittedName>
        <fullName evidence="5">Helicase C-terminal domain-containing protein</fullName>
    </submittedName>
</protein>
<proteinExistence type="predicted"/>
<reference evidence="5" key="1">
    <citation type="submission" date="2016-04" db="UniProtKB">
        <authorList>
            <consortium name="WormBaseParasite"/>
        </authorList>
    </citation>
    <scope>IDENTIFICATION</scope>
</reference>
<dbReference type="InterPro" id="IPR027417">
    <property type="entry name" value="P-loop_NTPase"/>
</dbReference>
<dbReference type="CDD" id="cd18793">
    <property type="entry name" value="SF2_C_SNF"/>
    <property type="match status" value="1"/>
</dbReference>
<dbReference type="GO" id="GO:0043596">
    <property type="term" value="C:nuclear replication fork"/>
    <property type="evidence" value="ECO:0007669"/>
    <property type="project" value="TreeGrafter"/>
</dbReference>
<dbReference type="Pfam" id="PF00271">
    <property type="entry name" value="Helicase_C"/>
    <property type="match status" value="1"/>
</dbReference>
<evidence type="ECO:0000313" key="5">
    <source>
        <dbReference type="WBParaSite" id="MCOS_0000534401-mRNA-1"/>
    </source>
</evidence>
<keyword evidence="1" id="KW-0378">Hydrolase</keyword>
<dbReference type="InterPro" id="IPR049730">
    <property type="entry name" value="SNF2/RAD54-like_C"/>
</dbReference>
<dbReference type="EMBL" id="UXSR01005191">
    <property type="protein sequence ID" value="VDD79342.1"/>
    <property type="molecule type" value="Genomic_DNA"/>
</dbReference>
<gene>
    <name evidence="3" type="ORF">MCOS_LOCUS5345</name>
</gene>
<dbReference type="PANTHER" id="PTHR45766">
    <property type="entry name" value="DNA ANNEALING HELICASE AND ENDONUCLEASE ZRANB3 FAMILY MEMBER"/>
    <property type="match status" value="1"/>
</dbReference>
<accession>A0A158QTV4</accession>
<dbReference type="InterPro" id="IPR001650">
    <property type="entry name" value="Helicase_C-like"/>
</dbReference>
<feature type="domain" description="Helicase C-terminal" evidence="2">
    <location>
        <begin position="24"/>
        <end position="61"/>
    </location>
</feature>
<evidence type="ECO:0000256" key="1">
    <source>
        <dbReference type="ARBA" id="ARBA00022801"/>
    </source>
</evidence>
<evidence type="ECO:0000259" key="2">
    <source>
        <dbReference type="Pfam" id="PF00271"/>
    </source>
</evidence>
<dbReference type="Proteomes" id="UP000267029">
    <property type="component" value="Unassembled WGS sequence"/>
</dbReference>
<evidence type="ECO:0000313" key="3">
    <source>
        <dbReference type="EMBL" id="VDD79342.1"/>
    </source>
</evidence>
<name>A0A158QTV4_MESCO</name>
<dbReference type="STRING" id="53468.A0A158QTV4"/>
<sequence>MYLHVAACIFKRVCIYTGAEMKPDLMGRGLNLTAASLVVFAELFWNPGVLVQAEDRAYRIGQKDSVNIQYLLAESTADDQLWWCLDNGINPGALSHTIIYYAVVKVTGDAYHQWPRVRMRKFYPNFRALVKNKLDVLSKAGLNTESFDNMDLTRVPSTKAKLEPKLDQFFSKEDNPALVSIPDKISQKSSQVDTKPEDVVDGLLFEEIPPELFTTDFDSEPVHEVLERTRQEDLQKRRVSPLFPSAPFSPFDQSPLSSTCSTKRSSQVLVPASPEKENVDALDDDDDLLQYIAEAAEEKAFQLCSDADEAVALAFAGHTALPSSPDLSLRRRRFSLDESASALCLRELAWARRGTDQYAFTAFGFKCFLEHAKSGNDEASPLLKQRIHGLFMIHPPHQLGWRCRPNDELELNRVLKGTRY</sequence>
<dbReference type="GO" id="GO:0031297">
    <property type="term" value="P:replication fork processing"/>
    <property type="evidence" value="ECO:0007669"/>
    <property type="project" value="TreeGrafter"/>
</dbReference>
<reference evidence="3 4" key="2">
    <citation type="submission" date="2018-10" db="EMBL/GenBank/DDBJ databases">
        <authorList>
            <consortium name="Pathogen Informatics"/>
        </authorList>
    </citation>
    <scope>NUCLEOTIDE SEQUENCE [LARGE SCALE GENOMIC DNA]</scope>
</reference>
<dbReference type="PANTHER" id="PTHR45766:SF6">
    <property type="entry name" value="SWI_SNF-RELATED MATRIX-ASSOCIATED ACTIN-DEPENDENT REGULATOR OF CHROMATIN SUBFAMILY A-LIKE PROTEIN 1"/>
    <property type="match status" value="1"/>
</dbReference>
<dbReference type="GO" id="GO:0016787">
    <property type="term" value="F:hydrolase activity"/>
    <property type="evidence" value="ECO:0007669"/>
    <property type="project" value="UniProtKB-KW"/>
</dbReference>
<dbReference type="WBParaSite" id="MCOS_0000534401-mRNA-1">
    <property type="protein sequence ID" value="MCOS_0000534401-mRNA-1"/>
    <property type="gene ID" value="MCOS_0000534401"/>
</dbReference>
<keyword evidence="4" id="KW-1185">Reference proteome</keyword>
<dbReference type="GO" id="GO:0006281">
    <property type="term" value="P:DNA repair"/>
    <property type="evidence" value="ECO:0007669"/>
    <property type="project" value="TreeGrafter"/>
</dbReference>
<organism evidence="5">
    <name type="scientific">Mesocestoides corti</name>
    <name type="common">Flatworm</name>
    <dbReference type="NCBI Taxonomy" id="53468"/>
    <lineage>
        <taxon>Eukaryota</taxon>
        <taxon>Metazoa</taxon>
        <taxon>Spiralia</taxon>
        <taxon>Lophotrochozoa</taxon>
        <taxon>Platyhelminthes</taxon>
        <taxon>Cestoda</taxon>
        <taxon>Eucestoda</taxon>
        <taxon>Cyclophyllidea</taxon>
        <taxon>Mesocestoididae</taxon>
        <taxon>Mesocestoides</taxon>
    </lineage>
</organism>